<keyword evidence="2 6" id="KW-0805">Transcription regulation</keyword>
<feature type="domain" description="E2F/DP family winged-helix DNA-binding" evidence="8">
    <location>
        <begin position="107"/>
        <end position="161"/>
    </location>
</feature>
<dbReference type="EMBL" id="NMUH01001144">
    <property type="protein sequence ID" value="MQL89381.1"/>
    <property type="molecule type" value="Genomic_DNA"/>
</dbReference>
<dbReference type="InterPro" id="IPR003316">
    <property type="entry name" value="E2F_WHTH_DNA-bd_dom"/>
</dbReference>
<feature type="compositionally biased region" description="Low complexity" evidence="7">
    <location>
        <begin position="439"/>
        <end position="454"/>
    </location>
</feature>
<evidence type="ECO:0000313" key="10">
    <source>
        <dbReference type="Proteomes" id="UP000652761"/>
    </source>
</evidence>
<evidence type="ECO:0000259" key="8">
    <source>
        <dbReference type="SMART" id="SM01372"/>
    </source>
</evidence>
<dbReference type="OrthoDB" id="1743261at2759"/>
<evidence type="ECO:0000256" key="5">
    <source>
        <dbReference type="ARBA" id="ARBA00023306"/>
    </source>
</evidence>
<dbReference type="Pfam" id="PF02319">
    <property type="entry name" value="WHD_E2F_TDP"/>
    <property type="match status" value="1"/>
</dbReference>
<keyword evidence="5" id="KW-0131">Cell cycle</keyword>
<dbReference type="GO" id="GO:0046983">
    <property type="term" value="F:protein dimerization activity"/>
    <property type="evidence" value="ECO:0007669"/>
    <property type="project" value="InterPro"/>
</dbReference>
<dbReference type="InterPro" id="IPR015633">
    <property type="entry name" value="E2F"/>
</dbReference>
<dbReference type="AlphaFoldDB" id="A0A843V074"/>
<evidence type="ECO:0000313" key="9">
    <source>
        <dbReference type="EMBL" id="MQL89381.1"/>
    </source>
</evidence>
<dbReference type="InterPro" id="IPR037241">
    <property type="entry name" value="E2F-DP_heterodim"/>
</dbReference>
<comment type="similarity">
    <text evidence="1 6">Belongs to the E2F/DP family.</text>
</comment>
<evidence type="ECO:0000256" key="7">
    <source>
        <dbReference type="SAM" id="MobiDB-lite"/>
    </source>
</evidence>
<evidence type="ECO:0000256" key="1">
    <source>
        <dbReference type="ARBA" id="ARBA00010940"/>
    </source>
</evidence>
<dbReference type="Gene3D" id="6.10.250.540">
    <property type="match status" value="1"/>
</dbReference>
<keyword evidence="3 6" id="KW-0238">DNA-binding</keyword>
<proteinExistence type="inferred from homology"/>
<feature type="region of interest" description="Disordered" evidence="7">
    <location>
        <begin position="22"/>
        <end position="46"/>
    </location>
</feature>
<dbReference type="GO" id="GO:0000981">
    <property type="term" value="F:DNA-binding transcription factor activity, RNA polymerase II-specific"/>
    <property type="evidence" value="ECO:0007669"/>
    <property type="project" value="TreeGrafter"/>
</dbReference>
<dbReference type="InterPro" id="IPR032198">
    <property type="entry name" value="E2F_CC-MB"/>
</dbReference>
<dbReference type="GO" id="GO:0000978">
    <property type="term" value="F:RNA polymerase II cis-regulatory region sequence-specific DNA binding"/>
    <property type="evidence" value="ECO:0007669"/>
    <property type="project" value="InterPro"/>
</dbReference>
<dbReference type="Pfam" id="PF16421">
    <property type="entry name" value="E2F_CC-MB"/>
    <property type="match status" value="1"/>
</dbReference>
<reference evidence="9" key="1">
    <citation type="submission" date="2017-07" db="EMBL/GenBank/DDBJ databases">
        <title>Taro Niue Genome Assembly and Annotation.</title>
        <authorList>
            <person name="Atibalentja N."/>
            <person name="Keating K."/>
            <person name="Fields C.J."/>
        </authorList>
    </citation>
    <scope>NUCLEOTIDE SEQUENCE</scope>
    <source>
        <strain evidence="9">Niue_2</strain>
        <tissue evidence="9">Leaf</tissue>
    </source>
</reference>
<keyword evidence="10" id="KW-1185">Reference proteome</keyword>
<accession>A0A843V074</accession>
<dbReference type="InterPro" id="IPR036388">
    <property type="entry name" value="WH-like_DNA-bd_sf"/>
</dbReference>
<gene>
    <name evidence="9" type="ORF">Taro_021955</name>
</gene>
<keyword evidence="6" id="KW-0539">Nucleus</keyword>
<feature type="compositionally biased region" description="Polar residues" evidence="7">
    <location>
        <begin position="455"/>
        <end position="466"/>
    </location>
</feature>
<comment type="caution">
    <text evidence="9">The sequence shown here is derived from an EMBL/GenBank/DDBJ whole genome shotgun (WGS) entry which is preliminary data.</text>
</comment>
<dbReference type="PANTHER" id="PTHR12081">
    <property type="entry name" value="TRANSCRIPTION FACTOR E2F"/>
    <property type="match status" value="1"/>
</dbReference>
<evidence type="ECO:0000256" key="3">
    <source>
        <dbReference type="ARBA" id="ARBA00023125"/>
    </source>
</evidence>
<protein>
    <recommendedName>
        <fullName evidence="8">E2F/DP family winged-helix DNA-binding domain-containing protein</fullName>
    </recommendedName>
</protein>
<feature type="region of interest" description="Disordered" evidence="7">
    <location>
        <begin position="434"/>
        <end position="466"/>
    </location>
</feature>
<dbReference type="Gene3D" id="1.10.10.10">
    <property type="entry name" value="Winged helix-like DNA-binding domain superfamily/Winged helix DNA-binding domain"/>
    <property type="match status" value="1"/>
</dbReference>
<name>A0A843V074_COLES</name>
<dbReference type="Proteomes" id="UP000652761">
    <property type="component" value="Unassembled WGS sequence"/>
</dbReference>
<organism evidence="9 10">
    <name type="scientific">Colocasia esculenta</name>
    <name type="common">Wild taro</name>
    <name type="synonym">Arum esculentum</name>
    <dbReference type="NCBI Taxonomy" id="4460"/>
    <lineage>
        <taxon>Eukaryota</taxon>
        <taxon>Viridiplantae</taxon>
        <taxon>Streptophyta</taxon>
        <taxon>Embryophyta</taxon>
        <taxon>Tracheophyta</taxon>
        <taxon>Spermatophyta</taxon>
        <taxon>Magnoliopsida</taxon>
        <taxon>Liliopsida</taxon>
        <taxon>Araceae</taxon>
        <taxon>Aroideae</taxon>
        <taxon>Colocasieae</taxon>
        <taxon>Colocasia</taxon>
    </lineage>
</organism>
<dbReference type="PANTHER" id="PTHR12081:SF18">
    <property type="entry name" value="TRANSCRIPTION FACTOR E2F2-RELATED"/>
    <property type="match status" value="1"/>
</dbReference>
<dbReference type="CDD" id="cd14660">
    <property type="entry name" value="E2F_DD"/>
    <property type="match status" value="1"/>
</dbReference>
<keyword evidence="4 6" id="KW-0804">Transcription</keyword>
<evidence type="ECO:0000256" key="4">
    <source>
        <dbReference type="ARBA" id="ARBA00023163"/>
    </source>
</evidence>
<dbReference type="GO" id="GO:0090575">
    <property type="term" value="C:RNA polymerase II transcription regulator complex"/>
    <property type="evidence" value="ECO:0007669"/>
    <property type="project" value="TreeGrafter"/>
</dbReference>
<evidence type="ECO:0000256" key="2">
    <source>
        <dbReference type="ARBA" id="ARBA00023015"/>
    </source>
</evidence>
<evidence type="ECO:0000256" key="6">
    <source>
        <dbReference type="RuleBase" id="RU003796"/>
    </source>
</evidence>
<dbReference type="SMART" id="SM01372">
    <property type="entry name" value="E2F_TDP"/>
    <property type="match status" value="1"/>
</dbReference>
<dbReference type="SUPFAM" id="SSF144074">
    <property type="entry name" value="E2F-DP heterodimerization region"/>
    <property type="match status" value="1"/>
</dbReference>
<comment type="subcellular location">
    <subcellularLocation>
        <location evidence="6">Nucleus</location>
    </subcellularLocation>
</comment>
<sequence length="466" mass="52480">MFQVDLGHELEIGLEIEGDLAHDGPKKDFKLKRKSEYDENEAAESSEWARSPGYNVVNSLSQTPVSEKRDKTVGQTKASKLLKSLPETHVSNSGSPLSNVTPVATCRYDSSLGLLTKKFINLLKHADDGILDLNKAAETLSCLSTFFIIKVSFSGNRYKKGGYMISQINLSFILTTIISSKEEGMKCLFLCMLIFNVCTNEVFDRGLDVSRPSEIDEDLSVLQAEIDNLSIEEHQLDSQISLKHWMYKYVLTSVPWNCRWLYVMEEDIKGVPCFQNETLIAIKAPHGTTLEVPDPDEAVDYPQRRYRIVLRSTMGPVDVYLVSQFEEKLEEMNNMQVSMITQSITNPEPVEQAEMRILEECGGKEMEYGIHASRMCAEQSTSHEFVVGMTKVVPSHVDTDADYWLLSDAEVSITDMWTTDPEVQWDGIGRLTTDDFILSDPPSTSQPQSPRSSTIEVPSNTNLRRT</sequence>